<evidence type="ECO:0000256" key="1">
    <source>
        <dbReference type="ARBA" id="ARBA00009381"/>
    </source>
</evidence>
<gene>
    <name evidence="5" type="ORF">F7O44_28930</name>
</gene>
<organism evidence="5 6">
    <name type="scientific">Phytoactinopolyspora mesophila</name>
    <dbReference type="NCBI Taxonomy" id="2650750"/>
    <lineage>
        <taxon>Bacteria</taxon>
        <taxon>Bacillati</taxon>
        <taxon>Actinomycetota</taxon>
        <taxon>Actinomycetes</taxon>
        <taxon>Jiangellales</taxon>
        <taxon>Jiangellaceae</taxon>
        <taxon>Phytoactinopolyspora</taxon>
    </lineage>
</organism>
<dbReference type="AlphaFoldDB" id="A0A7K3MD28"/>
<dbReference type="InterPro" id="IPR051792">
    <property type="entry name" value="GGT_bact"/>
</dbReference>
<accession>A0A7K3MD28</accession>
<dbReference type="PANTHER" id="PTHR43199:SF1">
    <property type="entry name" value="GLUTATHIONE HYDROLASE PROENZYME"/>
    <property type="match status" value="1"/>
</dbReference>
<evidence type="ECO:0000313" key="6">
    <source>
        <dbReference type="Proteomes" id="UP000460435"/>
    </source>
</evidence>
<dbReference type="EMBL" id="WLZY01000019">
    <property type="protein sequence ID" value="NDL61100.1"/>
    <property type="molecule type" value="Genomic_DNA"/>
</dbReference>
<evidence type="ECO:0000256" key="4">
    <source>
        <dbReference type="ARBA" id="ARBA00023145"/>
    </source>
</evidence>
<dbReference type="InterPro" id="IPR029055">
    <property type="entry name" value="Ntn_hydrolases_N"/>
</dbReference>
<evidence type="ECO:0000256" key="3">
    <source>
        <dbReference type="ARBA" id="ARBA00022801"/>
    </source>
</evidence>
<dbReference type="GO" id="GO:0016740">
    <property type="term" value="F:transferase activity"/>
    <property type="evidence" value="ECO:0007669"/>
    <property type="project" value="UniProtKB-KW"/>
</dbReference>
<keyword evidence="4" id="KW-0865">Zymogen</keyword>
<keyword evidence="6" id="KW-1185">Reference proteome</keyword>
<name>A0A7K3MD28_9ACTN</name>
<keyword evidence="3" id="KW-0378">Hydrolase</keyword>
<dbReference type="Gene3D" id="1.10.246.130">
    <property type="match status" value="1"/>
</dbReference>
<dbReference type="Gene3D" id="3.60.20.40">
    <property type="match status" value="1"/>
</dbReference>
<keyword evidence="2" id="KW-0808">Transferase</keyword>
<protein>
    <recommendedName>
        <fullName evidence="7">Gamma-glutamyltransferase</fullName>
    </recommendedName>
</protein>
<dbReference type="InterPro" id="IPR043137">
    <property type="entry name" value="GGT_ssub_C"/>
</dbReference>
<dbReference type="InterPro" id="IPR043138">
    <property type="entry name" value="GGT_lsub"/>
</dbReference>
<sequence>MSRTARLVAKSPARSERGMVVAHNIEGAETGASILRAGGNAFDAAVAMSFVTAVRETAMNSVGGVGVLLAHSGTTGETTEINFYGRTPAGLSEDVFVPYLYDTSSSMFGWKGVEGTRNERGFLSVGVPTYVSGLAELHARHATMPWQELLQPAVALARTGFAVDEEDLASFATHLEHLQGYDEINRIFLTNGIPFPDGIYQGSGRPVTQPDLATTIEQVAVDGTDAFYRGDIGNSICDYVQAGGGVLSASDLAQYRPEVTSGLRSTYRDYELVTSSGMTGGLTLIEMLNLAEQIDLRSRDRWSVQCLHLIAEIMRQAWTDRFVYVGDPEGTTVPADALIDKAYAATLLEGFADDQVAKHTRPGNPWPFSRLTPAPTSVAGDPGGRDTTHIAAADSQGNLVTFTQTLGLAFGSCVVTPGTGVNLYDVTMWMNPEPGTPNSVGPSKKQLGHATPVMLFKDGEPIVALGAPGARRVVTAMFQCIINIVDFGMDVQEAIGAPRLHCEGADPSAPIGPTVRTVVIDDRVRSDTLDGLAQRGHEVETVYETGTQSSLAKPLGIQLDDGELVGGVDVFRKSIGIGI</sequence>
<comment type="caution">
    <text evidence="5">The sequence shown here is derived from an EMBL/GenBank/DDBJ whole genome shotgun (WGS) entry which is preliminary data.</text>
</comment>
<dbReference type="Proteomes" id="UP000460435">
    <property type="component" value="Unassembled WGS sequence"/>
</dbReference>
<dbReference type="GO" id="GO:0016787">
    <property type="term" value="F:hydrolase activity"/>
    <property type="evidence" value="ECO:0007669"/>
    <property type="project" value="UniProtKB-KW"/>
</dbReference>
<comment type="similarity">
    <text evidence="1">Belongs to the gamma-glutamyltransferase family.</text>
</comment>
<evidence type="ECO:0008006" key="7">
    <source>
        <dbReference type="Google" id="ProtNLM"/>
    </source>
</evidence>
<dbReference type="PRINTS" id="PR01210">
    <property type="entry name" value="GGTRANSPTASE"/>
</dbReference>
<evidence type="ECO:0000313" key="5">
    <source>
        <dbReference type="EMBL" id="NDL61100.1"/>
    </source>
</evidence>
<reference evidence="5 6" key="1">
    <citation type="submission" date="2019-11" db="EMBL/GenBank/DDBJ databases">
        <authorList>
            <person name="Li X.-J."/>
            <person name="Feng X.-M."/>
        </authorList>
    </citation>
    <scope>NUCLEOTIDE SEQUENCE [LARGE SCALE GENOMIC DNA]</scope>
    <source>
        <strain evidence="5 6">XMNu-373</strain>
    </source>
</reference>
<dbReference type="PANTHER" id="PTHR43199">
    <property type="entry name" value="GLUTATHIONE HYDROLASE"/>
    <property type="match status" value="1"/>
</dbReference>
<dbReference type="SUPFAM" id="SSF56235">
    <property type="entry name" value="N-terminal nucleophile aminohydrolases (Ntn hydrolases)"/>
    <property type="match status" value="1"/>
</dbReference>
<dbReference type="RefSeq" id="WP_162453821.1">
    <property type="nucleotide sequence ID" value="NZ_WLZY01000019.1"/>
</dbReference>
<evidence type="ECO:0000256" key="2">
    <source>
        <dbReference type="ARBA" id="ARBA00022679"/>
    </source>
</evidence>
<dbReference type="Pfam" id="PF01019">
    <property type="entry name" value="G_glu_transpept"/>
    <property type="match status" value="1"/>
</dbReference>
<proteinExistence type="inferred from homology"/>